<evidence type="ECO:0000256" key="3">
    <source>
        <dbReference type="ARBA" id="ARBA00012744"/>
    </source>
</evidence>
<evidence type="ECO:0000256" key="7">
    <source>
        <dbReference type="ARBA" id="ARBA00023326"/>
    </source>
</evidence>
<keyword evidence="7" id="KW-0624">Polysaccharide degradation</keyword>
<feature type="domain" description="Glycoside hydrolase family 3 C-terminal" evidence="8">
    <location>
        <begin position="34"/>
        <end position="95"/>
    </location>
</feature>
<evidence type="ECO:0000256" key="5">
    <source>
        <dbReference type="ARBA" id="ARBA00023277"/>
    </source>
</evidence>
<dbReference type="GO" id="GO:0008422">
    <property type="term" value="F:beta-glucosidase activity"/>
    <property type="evidence" value="ECO:0007669"/>
    <property type="project" value="UniProtKB-EC"/>
</dbReference>
<evidence type="ECO:0000256" key="2">
    <source>
        <dbReference type="ARBA" id="ARBA00005336"/>
    </source>
</evidence>
<comment type="catalytic activity">
    <reaction evidence="1">
        <text>Hydrolysis of terminal, non-reducing beta-D-glucosyl residues with release of beta-D-glucose.</text>
        <dbReference type="EC" id="3.2.1.21"/>
    </reaction>
</comment>
<keyword evidence="5" id="KW-0119">Carbohydrate metabolism</keyword>
<dbReference type="PANTHER" id="PTHR42715">
    <property type="entry name" value="BETA-GLUCOSIDASE"/>
    <property type="match status" value="1"/>
</dbReference>
<dbReference type="InterPro" id="IPR036881">
    <property type="entry name" value="Glyco_hydro_3_C_sf"/>
</dbReference>
<dbReference type="AlphaFoldDB" id="A0A9P5GSY9"/>
<sequence>MAHVVAQESAAMGANQTRVEEGFTEDPYLSEELLVLSSGKPIIEPWIANSTSALVQQFYPSEEGGNALADILFRDYNPSGRLSVNFPVKVTNTSPVDGTDVVQLFIVDSIASIDVPNRKLKRFKKIRVKTG</sequence>
<evidence type="ECO:0000259" key="8">
    <source>
        <dbReference type="Pfam" id="PF01915"/>
    </source>
</evidence>
<keyword evidence="10" id="KW-1185">Reference proteome</keyword>
<evidence type="ECO:0000313" key="10">
    <source>
        <dbReference type="Proteomes" id="UP000701341"/>
    </source>
</evidence>
<dbReference type="Pfam" id="PF01915">
    <property type="entry name" value="Glyco_hydro_3_C"/>
    <property type="match status" value="1"/>
</dbReference>
<dbReference type="Proteomes" id="UP000701341">
    <property type="component" value="Unassembled WGS sequence"/>
</dbReference>
<comment type="similarity">
    <text evidence="2">Belongs to the glycosyl hydrolase 3 family.</text>
</comment>
<protein>
    <recommendedName>
        <fullName evidence="3">beta-glucosidase</fullName>
        <ecNumber evidence="3">3.2.1.21</ecNumber>
    </recommendedName>
</protein>
<dbReference type="InterPro" id="IPR002772">
    <property type="entry name" value="Glyco_hydro_3_C"/>
</dbReference>
<dbReference type="EC" id="3.2.1.21" evidence="3"/>
<reference evidence="9" key="1">
    <citation type="submission" date="2020-02" db="EMBL/GenBank/DDBJ databases">
        <authorList>
            <person name="Lichtner F.J."/>
        </authorList>
    </citation>
    <scope>NUCLEOTIDE SEQUENCE</scope>
    <source>
        <strain evidence="9">G10</strain>
    </source>
</reference>
<accession>A0A9P5GSY9</accession>
<dbReference type="GO" id="GO:0000272">
    <property type="term" value="P:polysaccharide catabolic process"/>
    <property type="evidence" value="ECO:0007669"/>
    <property type="project" value="UniProtKB-KW"/>
</dbReference>
<evidence type="ECO:0000313" key="9">
    <source>
        <dbReference type="EMBL" id="KAF7528291.1"/>
    </source>
</evidence>
<keyword evidence="4" id="KW-0378">Hydrolase</keyword>
<dbReference type="Gene3D" id="3.40.50.1700">
    <property type="entry name" value="Glycoside hydrolase family 3 C-terminal domain"/>
    <property type="match status" value="1"/>
</dbReference>
<name>A0A9P5GSY9_PENCR</name>
<dbReference type="PANTHER" id="PTHR42715:SF10">
    <property type="entry name" value="BETA-GLUCOSIDASE"/>
    <property type="match status" value="1"/>
</dbReference>
<proteinExistence type="inferred from homology"/>
<evidence type="ECO:0000256" key="6">
    <source>
        <dbReference type="ARBA" id="ARBA00023295"/>
    </source>
</evidence>
<organism evidence="9 10">
    <name type="scientific">Penicillium crustosum</name>
    <name type="common">Blue mold fungus</name>
    <dbReference type="NCBI Taxonomy" id="36656"/>
    <lineage>
        <taxon>Eukaryota</taxon>
        <taxon>Fungi</taxon>
        <taxon>Dikarya</taxon>
        <taxon>Ascomycota</taxon>
        <taxon>Pezizomycotina</taxon>
        <taxon>Eurotiomycetes</taxon>
        <taxon>Eurotiomycetidae</taxon>
        <taxon>Eurotiales</taxon>
        <taxon>Aspergillaceae</taxon>
        <taxon>Penicillium</taxon>
    </lineage>
</organism>
<keyword evidence="6" id="KW-0326">Glycosidase</keyword>
<evidence type="ECO:0000256" key="4">
    <source>
        <dbReference type="ARBA" id="ARBA00022801"/>
    </source>
</evidence>
<dbReference type="InterPro" id="IPR013783">
    <property type="entry name" value="Ig-like_fold"/>
</dbReference>
<dbReference type="EMBL" id="JAAOZQ010000011">
    <property type="protein sequence ID" value="KAF7528291.1"/>
    <property type="molecule type" value="Genomic_DNA"/>
</dbReference>
<comment type="caution">
    <text evidence="9">The sequence shown here is derived from an EMBL/GenBank/DDBJ whole genome shotgun (WGS) entry which is preliminary data.</text>
</comment>
<dbReference type="InterPro" id="IPR050288">
    <property type="entry name" value="Cellulose_deg_GH3"/>
</dbReference>
<dbReference type="Gene3D" id="2.60.40.10">
    <property type="entry name" value="Immunoglobulins"/>
    <property type="match status" value="1"/>
</dbReference>
<gene>
    <name evidence="9" type="ORF">PCG10_000897</name>
</gene>
<evidence type="ECO:0000256" key="1">
    <source>
        <dbReference type="ARBA" id="ARBA00000448"/>
    </source>
</evidence>
<dbReference type="SUPFAM" id="SSF52279">
    <property type="entry name" value="Beta-D-glucan exohydrolase, C-terminal domain"/>
    <property type="match status" value="1"/>
</dbReference>